<feature type="chain" id="PRO_5017948640" description="C-type lysozyme inhibitor domain-containing protein" evidence="5">
    <location>
        <begin position="30"/>
        <end position="205"/>
    </location>
</feature>
<keyword evidence="1 5" id="KW-0732">Signal</keyword>
<dbReference type="InterPro" id="IPR052755">
    <property type="entry name" value="Lysozyme_Inhibitor_LprI"/>
</dbReference>
<keyword evidence="4" id="KW-0449">Lipoprotein</keyword>
<gene>
    <name evidence="7" type="ORF">EDC65_2191</name>
</gene>
<dbReference type="InterPro" id="IPR018660">
    <property type="entry name" value="MliC"/>
</dbReference>
<dbReference type="RefSeq" id="WP_123689680.1">
    <property type="nucleotide sequence ID" value="NZ_AP019700.1"/>
</dbReference>
<dbReference type="AlphaFoldDB" id="A0A3N1LYU0"/>
<accession>A0A3N1LYU0</accession>
<evidence type="ECO:0000259" key="6">
    <source>
        <dbReference type="Pfam" id="PF09864"/>
    </source>
</evidence>
<comment type="caution">
    <text evidence="7">The sequence shown here is derived from an EMBL/GenBank/DDBJ whole genome shotgun (WGS) entry which is preliminary data.</text>
</comment>
<dbReference type="PANTHER" id="PTHR37549">
    <property type="entry name" value="LIPOPROTEIN LPRI"/>
    <property type="match status" value="1"/>
</dbReference>
<protein>
    <recommendedName>
        <fullName evidence="6">C-type lysozyme inhibitor domain-containing protein</fullName>
    </recommendedName>
</protein>
<dbReference type="InterPro" id="IPR036328">
    <property type="entry name" value="MliC_sf"/>
</dbReference>
<feature type="domain" description="C-type lysozyme inhibitor" evidence="6">
    <location>
        <begin position="132"/>
        <end position="195"/>
    </location>
</feature>
<feature type="signal peptide" evidence="5">
    <location>
        <begin position="1"/>
        <end position="29"/>
    </location>
</feature>
<proteinExistence type="predicted"/>
<keyword evidence="8" id="KW-1185">Reference proteome</keyword>
<evidence type="ECO:0000256" key="3">
    <source>
        <dbReference type="ARBA" id="ARBA00023139"/>
    </source>
</evidence>
<dbReference type="Gene3D" id="2.40.128.200">
    <property type="match status" value="1"/>
</dbReference>
<dbReference type="SUPFAM" id="SSF141488">
    <property type="entry name" value="YdhA-like"/>
    <property type="match status" value="1"/>
</dbReference>
<evidence type="ECO:0000256" key="2">
    <source>
        <dbReference type="ARBA" id="ARBA00023136"/>
    </source>
</evidence>
<dbReference type="Pfam" id="PF09864">
    <property type="entry name" value="MliC"/>
    <property type="match status" value="1"/>
</dbReference>
<keyword evidence="2" id="KW-0472">Membrane</keyword>
<name>A0A3N1LYU0_9PROT</name>
<reference evidence="7 8" key="1">
    <citation type="submission" date="2018-11" db="EMBL/GenBank/DDBJ databases">
        <title>Genomic Encyclopedia of Type Strains, Phase IV (KMG-IV): sequencing the most valuable type-strain genomes for metagenomic binning, comparative biology and taxonomic classification.</title>
        <authorList>
            <person name="Goeker M."/>
        </authorList>
    </citation>
    <scope>NUCLEOTIDE SEQUENCE [LARGE SCALE GENOMIC DNA]</scope>
    <source>
        <strain evidence="7 8">DSM 5900</strain>
    </source>
</reference>
<dbReference type="OrthoDB" id="427567at2"/>
<evidence type="ECO:0000256" key="5">
    <source>
        <dbReference type="SAM" id="SignalP"/>
    </source>
</evidence>
<evidence type="ECO:0000256" key="1">
    <source>
        <dbReference type="ARBA" id="ARBA00022729"/>
    </source>
</evidence>
<keyword evidence="3" id="KW-0564">Palmitate</keyword>
<dbReference type="Proteomes" id="UP000278222">
    <property type="component" value="Unassembled WGS sequence"/>
</dbReference>
<dbReference type="PANTHER" id="PTHR37549:SF1">
    <property type="entry name" value="LIPOPROTEIN LPRI"/>
    <property type="match status" value="1"/>
</dbReference>
<evidence type="ECO:0000313" key="8">
    <source>
        <dbReference type="Proteomes" id="UP000278222"/>
    </source>
</evidence>
<evidence type="ECO:0000313" key="7">
    <source>
        <dbReference type="EMBL" id="ROQ00394.1"/>
    </source>
</evidence>
<organism evidence="7 8">
    <name type="scientific">Stella humosa</name>
    <dbReference type="NCBI Taxonomy" id="94"/>
    <lineage>
        <taxon>Bacteria</taxon>
        <taxon>Pseudomonadati</taxon>
        <taxon>Pseudomonadota</taxon>
        <taxon>Alphaproteobacteria</taxon>
        <taxon>Rhodospirillales</taxon>
        <taxon>Stellaceae</taxon>
        <taxon>Stella</taxon>
    </lineage>
</organism>
<sequence>MPHGPSATLATTLLAAATLLLLPAAPAAAIDCVRATQPMEVQVCRDAGLSALDREVQRLVAAARPSLSGRRLESLDETQRAWLLRRGDCRNAVDPRACLLAVHLDRIATLRQHHAGVRGPADQGTSRGPVGFDCGGHTLAATFVTGEPAMVHLRYRGRGYALTRAPDGGEGRYVGAGGAELTRKGNEAAVTLPDRLPLTCRERAG</sequence>
<dbReference type="EMBL" id="RJKX01000013">
    <property type="protein sequence ID" value="ROQ00394.1"/>
    <property type="molecule type" value="Genomic_DNA"/>
</dbReference>
<evidence type="ECO:0000256" key="4">
    <source>
        <dbReference type="ARBA" id="ARBA00023288"/>
    </source>
</evidence>
<dbReference type="GO" id="GO:0005576">
    <property type="term" value="C:extracellular region"/>
    <property type="evidence" value="ECO:0007669"/>
    <property type="project" value="TreeGrafter"/>
</dbReference>